<proteinExistence type="predicted"/>
<keyword evidence="4" id="KW-1185">Reference proteome</keyword>
<organism evidence="3 4">
    <name type="scientific">Heracleum sosnowskyi</name>
    <dbReference type="NCBI Taxonomy" id="360622"/>
    <lineage>
        <taxon>Eukaryota</taxon>
        <taxon>Viridiplantae</taxon>
        <taxon>Streptophyta</taxon>
        <taxon>Embryophyta</taxon>
        <taxon>Tracheophyta</taxon>
        <taxon>Spermatophyta</taxon>
        <taxon>Magnoliopsida</taxon>
        <taxon>eudicotyledons</taxon>
        <taxon>Gunneridae</taxon>
        <taxon>Pentapetalae</taxon>
        <taxon>asterids</taxon>
        <taxon>campanulids</taxon>
        <taxon>Apiales</taxon>
        <taxon>Apiaceae</taxon>
        <taxon>Apioideae</taxon>
        <taxon>apioid superclade</taxon>
        <taxon>Tordylieae</taxon>
        <taxon>Tordyliinae</taxon>
        <taxon>Heracleum</taxon>
    </lineage>
</organism>
<accession>A0AAD8HIP9</accession>
<dbReference type="EMBL" id="JAUIZM010000008">
    <property type="protein sequence ID" value="KAK1367911.1"/>
    <property type="molecule type" value="Genomic_DNA"/>
</dbReference>
<feature type="compositionally biased region" description="Polar residues" evidence="1">
    <location>
        <begin position="45"/>
        <end position="64"/>
    </location>
</feature>
<dbReference type="Pfam" id="PF14372">
    <property type="entry name" value="hAT-like_RNase-H"/>
    <property type="match status" value="1"/>
</dbReference>
<gene>
    <name evidence="3" type="ORF">POM88_034003</name>
</gene>
<reference evidence="3" key="1">
    <citation type="submission" date="2023-02" db="EMBL/GenBank/DDBJ databases">
        <title>Genome of toxic invasive species Heracleum sosnowskyi carries increased number of genes despite the absence of recent whole-genome duplications.</title>
        <authorList>
            <person name="Schelkunov M."/>
            <person name="Shtratnikova V."/>
            <person name="Makarenko M."/>
            <person name="Klepikova A."/>
            <person name="Omelchenko D."/>
            <person name="Novikova G."/>
            <person name="Obukhova E."/>
            <person name="Bogdanov V."/>
            <person name="Penin A."/>
            <person name="Logacheva M."/>
        </authorList>
    </citation>
    <scope>NUCLEOTIDE SEQUENCE</scope>
    <source>
        <strain evidence="3">Hsosn_3</strain>
        <tissue evidence="3">Leaf</tissue>
    </source>
</reference>
<dbReference type="PANTHER" id="PTHR23272">
    <property type="entry name" value="BED FINGER-RELATED"/>
    <property type="match status" value="1"/>
</dbReference>
<reference evidence="3" key="2">
    <citation type="submission" date="2023-05" db="EMBL/GenBank/DDBJ databases">
        <authorList>
            <person name="Schelkunov M.I."/>
        </authorList>
    </citation>
    <scope>NUCLEOTIDE SEQUENCE</scope>
    <source>
        <strain evidence="3">Hsosn_3</strain>
        <tissue evidence="3">Leaf</tissue>
    </source>
</reference>
<evidence type="ECO:0000313" key="3">
    <source>
        <dbReference type="EMBL" id="KAK1367911.1"/>
    </source>
</evidence>
<feature type="domain" description="hAT-like transposase RNase-H fold" evidence="2">
    <location>
        <begin position="142"/>
        <end position="246"/>
    </location>
</feature>
<dbReference type="GO" id="GO:0003677">
    <property type="term" value="F:DNA binding"/>
    <property type="evidence" value="ECO:0007669"/>
    <property type="project" value="InterPro"/>
</dbReference>
<dbReference type="Proteomes" id="UP001237642">
    <property type="component" value="Unassembled WGS sequence"/>
</dbReference>
<dbReference type="InterPro" id="IPR012337">
    <property type="entry name" value="RNaseH-like_sf"/>
</dbReference>
<evidence type="ECO:0000256" key="1">
    <source>
        <dbReference type="SAM" id="MobiDB-lite"/>
    </source>
</evidence>
<comment type="caution">
    <text evidence="3">The sequence shown here is derived from an EMBL/GenBank/DDBJ whole genome shotgun (WGS) entry which is preliminary data.</text>
</comment>
<dbReference type="SUPFAM" id="SSF53098">
    <property type="entry name" value="Ribonuclease H-like"/>
    <property type="match status" value="1"/>
</dbReference>
<name>A0AAD8HIP9_9APIA</name>
<dbReference type="InterPro" id="IPR025525">
    <property type="entry name" value="hAT-like_transposase_RNase-H"/>
</dbReference>
<evidence type="ECO:0000313" key="4">
    <source>
        <dbReference type="Proteomes" id="UP001237642"/>
    </source>
</evidence>
<dbReference type="PANTHER" id="PTHR23272:SF184">
    <property type="entry name" value="OS03G0311250 PROTEIN"/>
    <property type="match status" value="1"/>
</dbReference>
<feature type="region of interest" description="Disordered" evidence="1">
    <location>
        <begin position="1"/>
        <end position="64"/>
    </location>
</feature>
<evidence type="ECO:0000259" key="2">
    <source>
        <dbReference type="Pfam" id="PF14372"/>
    </source>
</evidence>
<dbReference type="AlphaFoldDB" id="A0AAD8HIP9"/>
<protein>
    <recommendedName>
        <fullName evidence="2">hAT-like transposase RNase-H fold domain-containing protein</fullName>
    </recommendedName>
</protein>
<sequence length="320" mass="37424">MDNQATPLKDATEQAIPSTKAAKRPQTTSKDATEEAIPSTKATKRPQTTEEATEQEVNNPESNNNRKSWVWNHFKCVENMTGTNCPYYYLFGGDEEDVSTNTRKRKRKDRVVGPPGMDDWENARYFLQFLKVFYKVTVKIYGSKYLTSNLFFNELVKMHVNIGKMCSSRDPKCCNMAKRMKEKYDKYWENIDNVNFLLYVAVLLDPRKKMQYVEFSFAQIYVEDRDKQILMKEKVKNTLDALYKDYVRLQENVSNDIKTKKCTSTTSEALICAQDWLRSKPTDIENLLGIVEDIRQKLEEVELDEMSKAPKYLFQVFIEE</sequence>